<evidence type="ECO:0000259" key="4">
    <source>
        <dbReference type="Pfam" id="PF07202"/>
    </source>
</evidence>
<protein>
    <submittedName>
        <fullName evidence="7">Centromere protein J-like</fullName>
    </submittedName>
</protein>
<dbReference type="KEGG" id="aam:106487369"/>
<feature type="domain" description="Centromere protein J C-terminal" evidence="4">
    <location>
        <begin position="1186"/>
        <end position="1220"/>
    </location>
</feature>
<feature type="region of interest" description="Disordered" evidence="3">
    <location>
        <begin position="952"/>
        <end position="974"/>
    </location>
</feature>
<feature type="region of interest" description="Disordered" evidence="3">
    <location>
        <begin position="1008"/>
        <end position="1099"/>
    </location>
</feature>
<feature type="compositionally biased region" description="Low complexity" evidence="3">
    <location>
        <begin position="685"/>
        <end position="701"/>
    </location>
</feature>
<dbReference type="Gene3D" id="2.60.450.20">
    <property type="match status" value="1"/>
</dbReference>
<feature type="region of interest" description="Disordered" evidence="3">
    <location>
        <begin position="405"/>
        <end position="439"/>
    </location>
</feature>
<name>A0A8B7IVB6_9AVES</name>
<feature type="domain" description="Centromere protein J C-terminal" evidence="4">
    <location>
        <begin position="1298"/>
        <end position="1330"/>
    </location>
</feature>
<feature type="domain" description="Centromere protein J C-terminal" evidence="4">
    <location>
        <begin position="1335"/>
        <end position="1364"/>
    </location>
</feature>
<accession>A0A8B7IVB6</accession>
<feature type="compositionally biased region" description="Basic and acidic residues" evidence="3">
    <location>
        <begin position="729"/>
        <end position="746"/>
    </location>
</feature>
<dbReference type="Pfam" id="PF07202">
    <property type="entry name" value="Tcp10_C"/>
    <property type="match status" value="4"/>
</dbReference>
<evidence type="ECO:0000256" key="2">
    <source>
        <dbReference type="SAM" id="Coils"/>
    </source>
</evidence>
<feature type="domain" description="Centromere protein J C-terminal" evidence="4">
    <location>
        <begin position="1260"/>
        <end position="1288"/>
    </location>
</feature>
<dbReference type="InterPro" id="IPR026581">
    <property type="entry name" value="TCP10L/CENPJ"/>
</dbReference>
<evidence type="ECO:0000259" key="5">
    <source>
        <dbReference type="Pfam" id="PF25779"/>
    </source>
</evidence>
<feature type="compositionally biased region" description="Basic and acidic residues" evidence="3">
    <location>
        <begin position="226"/>
        <end position="235"/>
    </location>
</feature>
<feature type="compositionally biased region" description="Polar residues" evidence="3">
    <location>
        <begin position="428"/>
        <end position="437"/>
    </location>
</feature>
<dbReference type="OrthoDB" id="10252174at2759"/>
<dbReference type="PANTHER" id="PTHR10331">
    <property type="entry name" value="T COMPLEX PROTEIN 10"/>
    <property type="match status" value="1"/>
</dbReference>
<dbReference type="InterPro" id="IPR047002">
    <property type="entry name" value="Tcp10_C_sf"/>
</dbReference>
<keyword evidence="6" id="KW-1185">Reference proteome</keyword>
<evidence type="ECO:0000313" key="7">
    <source>
        <dbReference type="RefSeq" id="XP_013801573.1"/>
    </source>
</evidence>
<evidence type="ECO:0000313" key="6">
    <source>
        <dbReference type="Proteomes" id="UP001652627"/>
    </source>
</evidence>
<dbReference type="GO" id="GO:0005814">
    <property type="term" value="C:centriole"/>
    <property type="evidence" value="ECO:0007669"/>
    <property type="project" value="TreeGrafter"/>
</dbReference>
<reference evidence="7" key="1">
    <citation type="submission" date="2025-08" db="UniProtKB">
        <authorList>
            <consortium name="RefSeq"/>
        </authorList>
    </citation>
    <scope>IDENTIFICATION</scope>
    <source>
        <tissue evidence="7">Blood</tissue>
    </source>
</reference>
<feature type="coiled-coil region" evidence="2">
    <location>
        <begin position="865"/>
        <end position="931"/>
    </location>
</feature>
<dbReference type="GeneID" id="106487369"/>
<dbReference type="GO" id="GO:0061511">
    <property type="term" value="P:centriole elongation"/>
    <property type="evidence" value="ECO:0007669"/>
    <property type="project" value="TreeGrafter"/>
</dbReference>
<comment type="similarity">
    <text evidence="1">Belongs to the TCP10 family.</text>
</comment>
<feature type="region of interest" description="Disordered" evidence="3">
    <location>
        <begin position="659"/>
        <end position="753"/>
    </location>
</feature>
<dbReference type="InterPro" id="IPR058029">
    <property type="entry name" value="Tubulin-bd_CENPJ"/>
</dbReference>
<evidence type="ECO:0000256" key="3">
    <source>
        <dbReference type="SAM" id="MobiDB-lite"/>
    </source>
</evidence>
<feature type="compositionally biased region" description="Basic and acidic residues" evidence="3">
    <location>
        <begin position="1035"/>
        <end position="1047"/>
    </location>
</feature>
<proteinExistence type="inferred from homology"/>
<evidence type="ECO:0000256" key="1">
    <source>
        <dbReference type="ARBA" id="ARBA00005627"/>
    </source>
</evidence>
<dbReference type="Proteomes" id="UP001652627">
    <property type="component" value="Chromosome 3"/>
</dbReference>
<dbReference type="GO" id="GO:0015631">
    <property type="term" value="F:tubulin binding"/>
    <property type="evidence" value="ECO:0007669"/>
    <property type="project" value="TreeGrafter"/>
</dbReference>
<sequence length="1376" mass="154603">MDNSSDSSNNLGNDQEFHARQLYYSANSDFFHQMLASSVTQTGVLEAGKTSDTLETFSPCLLPASDSQMRPEATTYKSIDQSPGQQDQVMRQQMEQLQRLVAEQQKIIAFCNPGFSVSPGIPSHLVAMTTTLPCFPATLIPVQLSSENSSQVQSQDCSQTGLLIMRCALQRRSPLLVPNESSSEISGEHLQLSDSGTDTEPLLQCAGSPTKTLSRQDAQEEDITEDKDNSQLEERTFPETTSAVKEQGNEELAPSAFGIKATLKTSSPEDRPITPGIGIRWKTFEEFVEEQLKVDTQLIEEQQQEQQSKAKLNPRKSFLKRREGMARLKKNKENLLKEQRRHSRRAVFDCWSHFSWPGPGHAGILQLGKCPQLNLQARSSMQMGAREQQANCALDEREVKAQTECEAKAAEQSAEEREGIGRDEDTKGSPTASSQINWPELLQQYHETVTEMNLRVSEESVTHHTDPLEEANKTEGRPMEGTVQKDVGIVDQPLTGDLTNRAETPFEVLQRHSPLKNLEGCQIRQAEGSAAPSFKQIQKWGQICPEELVTGSQSSESKRGVCTGFKMVNDKIVKIAHSSPQAVEKKSSSLAFQQGWQRNGTAAPMCHVASLSCESSFLSSDSDDDLKSHHGCYALNCGAQGVDYTGRCLDFCDGDYASDEPSGTEKMPVKKYSRSALRKQDVQELSRQQGLSLSTSSSDSSAGVVRPKGNKAHSSPQRSPVYLTRSQRRGREPKSKNENSVRDVKSLDVPPSTAVSQIPTFKIKETPAVEEPQKKLSTNTLETQNILNRGLEAGVCLGGTPSLTKMKEEQEKARHFLRTRTDECETIRNQELTHPLEYSTEQIQTLQKEKVERSKFKGRARVTGENVKSEEIQILKQQIAGLQEEFKRSESCWHAAYSKLRDQVEMLTRQNMELRDELRVSEHQRLKVEKKPGAVNFMDRKSETLLAEAILRETSSSSKQEERSWRDSHKSHSITPVGLKTSLQKHFFRNVNSKALKSSVQRTEYLRSVTKEHQEKKSSNCFLSRSTTPTGRRTPHQERVTPFEPEKVAYPPSPMGKKTDDRKSPGAVLHPSGFKEPDSSSYVKGSTEEMPLSHNQDSDNCSFTFCSNNGETQEEENLKKIEKMRKPWNKVAFVTTNGRNGINAYDNKISAESSPTLLEAEAKILLPKSILSRRSFLHQERRKSEEDVQEKIEHHDGKVEEVLTDGRRIITFRNGTKKEISADKRMTVVSFFNGDVKKIMPDQRVIYYYADAQTTHTAYPNGLEVLQFPNNQIEKHHPDGTQEIIFPDQTVKCLYSGGLEETFFPDGTVVKVEKNGDKIMVFSNGQKEIHTAQFKRREYPDGTVKTVYSNGRRETKFASGRVRIKDEEGNIILDKK</sequence>
<feature type="compositionally biased region" description="Basic and acidic residues" evidence="3">
    <location>
        <begin position="959"/>
        <end position="970"/>
    </location>
</feature>
<feature type="compositionally biased region" description="Basic and acidic residues" evidence="3">
    <location>
        <begin position="405"/>
        <end position="427"/>
    </location>
</feature>
<organism evidence="6 7">
    <name type="scientific">Apteryx mantelli</name>
    <name type="common">North Island brown kiwi</name>
    <dbReference type="NCBI Taxonomy" id="2696672"/>
    <lineage>
        <taxon>Eukaryota</taxon>
        <taxon>Metazoa</taxon>
        <taxon>Chordata</taxon>
        <taxon>Craniata</taxon>
        <taxon>Vertebrata</taxon>
        <taxon>Euteleostomi</taxon>
        <taxon>Archelosauria</taxon>
        <taxon>Archosauria</taxon>
        <taxon>Dinosauria</taxon>
        <taxon>Saurischia</taxon>
        <taxon>Theropoda</taxon>
        <taxon>Coelurosauria</taxon>
        <taxon>Aves</taxon>
        <taxon>Palaeognathae</taxon>
        <taxon>Apterygiformes</taxon>
        <taxon>Apterygidae</taxon>
        <taxon>Apteryx</taxon>
    </lineage>
</organism>
<gene>
    <name evidence="7" type="primary">LOC106487369</name>
</gene>
<dbReference type="GO" id="GO:0005813">
    <property type="term" value="C:centrosome"/>
    <property type="evidence" value="ECO:0007669"/>
    <property type="project" value="TreeGrafter"/>
</dbReference>
<dbReference type="PANTHER" id="PTHR10331:SF25">
    <property type="entry name" value="T-COMPLEX PROTEIN 10A-RELATED"/>
    <property type="match status" value="1"/>
</dbReference>
<feature type="domain" description="CENPJ tubulin-binding region" evidence="5">
    <location>
        <begin position="268"/>
        <end position="330"/>
    </location>
</feature>
<dbReference type="Pfam" id="PF25779">
    <property type="entry name" value="Tubulin-bind_CPAP"/>
    <property type="match status" value="1"/>
</dbReference>
<feature type="compositionally biased region" description="Polar residues" evidence="3">
    <location>
        <begin position="207"/>
        <end position="216"/>
    </location>
</feature>
<keyword evidence="2" id="KW-0175">Coiled coil</keyword>
<feature type="region of interest" description="Disordered" evidence="3">
    <location>
        <begin position="178"/>
        <end position="235"/>
    </location>
</feature>
<feature type="compositionally biased region" description="Basic and acidic residues" evidence="3">
    <location>
        <begin position="1009"/>
        <end position="1018"/>
    </location>
</feature>
<dbReference type="InterPro" id="IPR009852">
    <property type="entry name" value="CENPJ_C_dom"/>
</dbReference>
<dbReference type="RefSeq" id="XP_013801573.1">
    <property type="nucleotide sequence ID" value="XM_013946119.2"/>
</dbReference>
<dbReference type="GO" id="GO:0060271">
    <property type="term" value="P:cilium assembly"/>
    <property type="evidence" value="ECO:0007669"/>
    <property type="project" value="TreeGrafter"/>
</dbReference>